<dbReference type="PANTHER" id="PTHR40079">
    <property type="entry name" value="MANNAN ENDO-1,4-BETA-MANNOSIDASE E-RELATED"/>
    <property type="match status" value="1"/>
</dbReference>
<feature type="domain" description="Rhodanese" evidence="5">
    <location>
        <begin position="326"/>
        <end position="341"/>
    </location>
</feature>
<dbReference type="GO" id="GO:0016985">
    <property type="term" value="F:mannan endo-1,4-beta-mannosidase activity"/>
    <property type="evidence" value="ECO:0007669"/>
    <property type="project" value="InterPro"/>
</dbReference>
<dbReference type="CDD" id="cd04086">
    <property type="entry name" value="CBM35_mannanase-like"/>
    <property type="match status" value="1"/>
</dbReference>
<evidence type="ECO:0000259" key="7">
    <source>
        <dbReference type="PROSITE" id="PS51764"/>
    </source>
</evidence>
<dbReference type="InterPro" id="IPR000805">
    <property type="entry name" value="Glyco_hydro_26"/>
</dbReference>
<dbReference type="Proteomes" id="UP000501076">
    <property type="component" value="Chromosome"/>
</dbReference>
<name>A0A6M6DZI5_PRIMG</name>
<dbReference type="PRINTS" id="PR00739">
    <property type="entry name" value="GLHYDRLASE26"/>
</dbReference>
<evidence type="ECO:0000256" key="2">
    <source>
        <dbReference type="ARBA" id="ARBA00022801"/>
    </source>
</evidence>
<dbReference type="PROSITE" id="PS51175">
    <property type="entry name" value="CBM6"/>
    <property type="match status" value="1"/>
</dbReference>
<feature type="domain" description="GH26" evidence="7">
    <location>
        <begin position="173"/>
        <end position="468"/>
    </location>
</feature>
<feature type="active site" description="Proton donor" evidence="4">
    <location>
        <position position="324"/>
    </location>
</feature>
<evidence type="ECO:0000256" key="4">
    <source>
        <dbReference type="PROSITE-ProRule" id="PRU01100"/>
    </source>
</evidence>
<dbReference type="PANTHER" id="PTHR40079:SF4">
    <property type="entry name" value="GH26 DOMAIN-CONTAINING PROTEIN-RELATED"/>
    <property type="match status" value="1"/>
</dbReference>
<dbReference type="InterPro" id="IPR005084">
    <property type="entry name" value="CBM6"/>
</dbReference>
<organism evidence="8 9">
    <name type="scientific">Priestia megaterium</name>
    <name type="common">Bacillus megaterium</name>
    <dbReference type="NCBI Taxonomy" id="1404"/>
    <lineage>
        <taxon>Bacteria</taxon>
        <taxon>Bacillati</taxon>
        <taxon>Bacillota</taxon>
        <taxon>Bacilli</taxon>
        <taxon>Bacillales</taxon>
        <taxon>Bacillaceae</taxon>
        <taxon>Priestia</taxon>
    </lineage>
</organism>
<proteinExistence type="inferred from homology"/>
<evidence type="ECO:0000259" key="6">
    <source>
        <dbReference type="PROSITE" id="PS51175"/>
    </source>
</evidence>
<evidence type="ECO:0000313" key="9">
    <source>
        <dbReference type="Proteomes" id="UP000501076"/>
    </source>
</evidence>
<dbReference type="RefSeq" id="WP_171777592.1">
    <property type="nucleotide sequence ID" value="NZ_CP045272.1"/>
</dbReference>
<evidence type="ECO:0000313" key="8">
    <source>
        <dbReference type="EMBL" id="QJX78744.1"/>
    </source>
</evidence>
<comment type="similarity">
    <text evidence="1 4">Belongs to the glycosyl hydrolase 26 family.</text>
</comment>
<evidence type="ECO:0000259" key="5">
    <source>
        <dbReference type="PROSITE" id="PS50206"/>
    </source>
</evidence>
<gene>
    <name evidence="8" type="ORF">FDZ14_22075</name>
</gene>
<protein>
    <submittedName>
        <fullName evidence="8">Beta-mannanase</fullName>
    </submittedName>
</protein>
<dbReference type="EMBL" id="CP045272">
    <property type="protein sequence ID" value="QJX78744.1"/>
    <property type="molecule type" value="Genomic_DNA"/>
</dbReference>
<dbReference type="Gene3D" id="2.60.120.260">
    <property type="entry name" value="Galactose-binding domain-like"/>
    <property type="match status" value="1"/>
</dbReference>
<sequence>MKFKLNVIIFSLTLVVIVGLAINILRNTEYNETFEAEDAKLSGVEVNNKIKNYSGEGYVTKFNKSDDNIVFRINVPRDGIYNVSIRYSIPKISGEKYTLINVNGSYLRKVALPALNTFQEISVGNFSLEKGENSIMLISEWGFYNIDYIRVQGFPVKNKPTINDELVNKKATNEAKKLMKFLVSIQKSHILSGQQGLKEAEWIDEHLGKKPAVVGFDFMDYSLSRVRRGVKSNETEEAIKWHQEGGIVSFSWHWNAPKDLINEPGKEWSEGFRTKATTFDIQYALSHPTSEDYQLLLKDIDAIAVQFKKLQQANVPVLFRPLHEAEGGWFWWGAKGPEPAKELYRLIYNRITNYHKINNIIWVWNSSSKEWYPGNKYVDIVSYDSYPDAGDYRPLIEKYAELTSLVHNKKLVALSENGPIPDPNLLKEYQVNWSWFLTWQDKFLKDGKTNSLEHLSDVYNNDYVITLDKLQKYSIYSSK</sequence>
<dbReference type="SUPFAM" id="SSF49785">
    <property type="entry name" value="Galactose-binding domain-like"/>
    <property type="match status" value="1"/>
</dbReference>
<dbReference type="InterPro" id="IPR022790">
    <property type="entry name" value="GH26_dom"/>
</dbReference>
<evidence type="ECO:0000256" key="1">
    <source>
        <dbReference type="ARBA" id="ARBA00007754"/>
    </source>
</evidence>
<reference evidence="8 9" key="1">
    <citation type="submission" date="2019-10" db="EMBL/GenBank/DDBJ databases">
        <title>Complete genome sequences for adaption low water activity.</title>
        <authorList>
            <person name="Zhao L."/>
            <person name="Zhong J."/>
        </authorList>
    </citation>
    <scope>NUCLEOTIDE SEQUENCE [LARGE SCALE GENOMIC DNA]</scope>
    <source>
        <strain evidence="8 9">FDU301</strain>
    </source>
</reference>
<dbReference type="AlphaFoldDB" id="A0A6M6DZI5"/>
<evidence type="ECO:0000256" key="3">
    <source>
        <dbReference type="ARBA" id="ARBA00023295"/>
    </source>
</evidence>
<dbReference type="Pfam" id="PF02156">
    <property type="entry name" value="Glyco_hydro_26"/>
    <property type="match status" value="1"/>
</dbReference>
<keyword evidence="3 4" id="KW-0326">Glycosidase</keyword>
<dbReference type="PROSITE" id="PS51764">
    <property type="entry name" value="GH26"/>
    <property type="match status" value="1"/>
</dbReference>
<feature type="active site" description="Nucleophile" evidence="4">
    <location>
        <position position="416"/>
    </location>
</feature>
<dbReference type="GO" id="GO:0006080">
    <property type="term" value="P:substituted mannan metabolic process"/>
    <property type="evidence" value="ECO:0007669"/>
    <property type="project" value="InterPro"/>
</dbReference>
<feature type="domain" description="CBM6" evidence="6">
    <location>
        <begin position="32"/>
        <end position="152"/>
    </location>
</feature>
<dbReference type="Pfam" id="PF16990">
    <property type="entry name" value="CBM_35"/>
    <property type="match status" value="1"/>
</dbReference>
<dbReference type="Gene3D" id="3.20.20.80">
    <property type="entry name" value="Glycosidases"/>
    <property type="match status" value="1"/>
</dbReference>
<dbReference type="InterPro" id="IPR001763">
    <property type="entry name" value="Rhodanese-like_dom"/>
</dbReference>
<dbReference type="InterPro" id="IPR008979">
    <property type="entry name" value="Galactose-bd-like_sf"/>
</dbReference>
<accession>A0A6M6DZI5</accession>
<dbReference type="SUPFAM" id="SSF51445">
    <property type="entry name" value="(Trans)glycosidases"/>
    <property type="match status" value="1"/>
</dbReference>
<dbReference type="GO" id="GO:0030246">
    <property type="term" value="F:carbohydrate binding"/>
    <property type="evidence" value="ECO:0007669"/>
    <property type="project" value="InterPro"/>
</dbReference>
<keyword evidence="2 4" id="KW-0378">Hydrolase</keyword>
<dbReference type="PROSITE" id="PS50206">
    <property type="entry name" value="RHODANESE_3"/>
    <property type="match status" value="1"/>
</dbReference>
<dbReference type="InterPro" id="IPR017853">
    <property type="entry name" value="GH"/>
</dbReference>